<protein>
    <submittedName>
        <fullName evidence="3">Prophage Lp2 protein 6</fullName>
    </submittedName>
</protein>
<dbReference type="Proteomes" id="UP000188342">
    <property type="component" value="Unassembled WGS sequence"/>
</dbReference>
<dbReference type="GO" id="GO:0005524">
    <property type="term" value="F:ATP binding"/>
    <property type="evidence" value="ECO:0007669"/>
    <property type="project" value="UniProtKB-KW"/>
</dbReference>
<gene>
    <name evidence="3" type="ORF">FM114_13895</name>
</gene>
<dbReference type="GO" id="GO:0003677">
    <property type="term" value="F:DNA binding"/>
    <property type="evidence" value="ECO:0007669"/>
    <property type="project" value="UniProtKB-KW"/>
</dbReference>
<dbReference type="InterPro" id="IPR007409">
    <property type="entry name" value="Restrct_endonuc_type1_HsdR_N"/>
</dbReference>
<dbReference type="AlphaFoldDB" id="A0A1R4KF69"/>
<evidence type="ECO:0000313" key="3">
    <source>
        <dbReference type="EMBL" id="SJN42928.1"/>
    </source>
</evidence>
<dbReference type="GO" id="GO:0009307">
    <property type="term" value="P:DNA restriction-modification system"/>
    <property type="evidence" value="ECO:0007669"/>
    <property type="project" value="UniProtKB-KW"/>
</dbReference>
<dbReference type="Pfam" id="PF04313">
    <property type="entry name" value="HSDR_N"/>
    <property type="match status" value="1"/>
</dbReference>
<sequence>MEFGEKLAAMAKKVRQDKSAVQTEEATKTSLIMPFIATVLGYDVFNLNEVVPEFIADVGLKKGEKIDYAILRDGQVQMLIECKKVGEPLSLENASQLFRYFHVTTARIACLTNGEEYRFYTDLDAPNKMDEKPFLVLDLSDIDDAIVPELSKLSKEVFDLESVISSAGELKYVSAIKRVIAAQRKEPTDDFVRVFTSRVYDGRITSKVSEQFSYLVTKSFSQYIGDQVNERLKAALGNQNFPQSADAELPTPEASTKLSPETTEDSGIETTLEEMEAYHIVRAIICSCIELQRIHSRDAKSYFSVLIDNSNRKPVCRLHFNGGTKYLGLLDEAKSETRIPLEQISDIYNHTDALREAATRYV</sequence>
<proteinExistence type="predicted"/>
<dbReference type="PIRSF" id="PIRSF035009">
    <property type="entry name" value="UCP035009_HSDR_N"/>
    <property type="match status" value="1"/>
</dbReference>
<name>A0A1R4KF69_9ACTN</name>
<accession>A0A1R4KF69</accession>
<feature type="domain" description="Restriction endonuclease type I HsdR N-terminal" evidence="2">
    <location>
        <begin position="62"/>
        <end position="127"/>
    </location>
</feature>
<dbReference type="InterPro" id="IPR017035">
    <property type="entry name" value="UCP035009_HsdR_All3000-type"/>
</dbReference>
<dbReference type="EMBL" id="FUKQ01000049">
    <property type="protein sequence ID" value="SJN42928.1"/>
    <property type="molecule type" value="Genomic_DNA"/>
</dbReference>
<dbReference type="OrthoDB" id="9148007at2"/>
<dbReference type="STRING" id="1255658.FM114_13895"/>
<feature type="region of interest" description="Disordered" evidence="1">
    <location>
        <begin position="242"/>
        <end position="267"/>
    </location>
</feature>
<dbReference type="GO" id="GO:0009035">
    <property type="term" value="F:type I site-specific deoxyribonuclease activity"/>
    <property type="evidence" value="ECO:0007669"/>
    <property type="project" value="UniProtKB-EC"/>
</dbReference>
<dbReference type="RefSeq" id="WP_094765730.1">
    <property type="nucleotide sequence ID" value="NZ_FUKQ01000049.1"/>
</dbReference>
<organism evidence="3 4">
    <name type="scientific">Luteococcus japonicus LSP_Lj1</name>
    <dbReference type="NCBI Taxonomy" id="1255658"/>
    <lineage>
        <taxon>Bacteria</taxon>
        <taxon>Bacillati</taxon>
        <taxon>Actinomycetota</taxon>
        <taxon>Actinomycetes</taxon>
        <taxon>Propionibacteriales</taxon>
        <taxon>Propionibacteriaceae</taxon>
        <taxon>Luteococcus</taxon>
    </lineage>
</organism>
<reference evidence="3 4" key="1">
    <citation type="submission" date="2017-02" db="EMBL/GenBank/DDBJ databases">
        <authorList>
            <person name="Peterson S.W."/>
        </authorList>
    </citation>
    <scope>NUCLEOTIDE SEQUENCE [LARGE SCALE GENOMIC DNA]</scope>
    <source>
        <strain evidence="3 4">LSP_Lj1</strain>
    </source>
</reference>
<evidence type="ECO:0000259" key="2">
    <source>
        <dbReference type="Pfam" id="PF04313"/>
    </source>
</evidence>
<evidence type="ECO:0000313" key="4">
    <source>
        <dbReference type="Proteomes" id="UP000188342"/>
    </source>
</evidence>
<keyword evidence="4" id="KW-1185">Reference proteome</keyword>
<evidence type="ECO:0000256" key="1">
    <source>
        <dbReference type="SAM" id="MobiDB-lite"/>
    </source>
</evidence>